<evidence type="ECO:0000313" key="12">
    <source>
        <dbReference type="Proteomes" id="UP000027100"/>
    </source>
</evidence>
<evidence type="ECO:0000256" key="6">
    <source>
        <dbReference type="ARBA" id="ARBA00022989"/>
    </source>
</evidence>
<keyword evidence="6 9" id="KW-1133">Transmembrane helix</keyword>
<feature type="domain" description="ABC-2 type transporter transmembrane" evidence="10">
    <location>
        <begin position="23"/>
        <end position="222"/>
    </location>
</feature>
<keyword evidence="4" id="KW-1003">Cell membrane</keyword>
<feature type="transmembrane region" description="Helical" evidence="9">
    <location>
        <begin position="177"/>
        <end position="196"/>
    </location>
</feature>
<accession>A0A062VJF5</accession>
<keyword evidence="7" id="KW-0625">Polysaccharide transport</keyword>
<evidence type="ECO:0000256" key="8">
    <source>
        <dbReference type="ARBA" id="ARBA00023136"/>
    </source>
</evidence>
<feature type="transmembrane region" description="Helical" evidence="9">
    <location>
        <begin position="117"/>
        <end position="138"/>
    </location>
</feature>
<evidence type="ECO:0000256" key="7">
    <source>
        <dbReference type="ARBA" id="ARBA00023047"/>
    </source>
</evidence>
<comment type="similarity">
    <text evidence="2">Belongs to the ABC-2 integral membrane protein family.</text>
</comment>
<evidence type="ECO:0000256" key="3">
    <source>
        <dbReference type="ARBA" id="ARBA00022448"/>
    </source>
</evidence>
<gene>
    <name evidence="11" type="ORF">HPO_01365</name>
</gene>
<dbReference type="AlphaFoldDB" id="A0A062VJF5"/>
<dbReference type="EMBL" id="ARYM01000001">
    <property type="protein sequence ID" value="KDA00636.1"/>
    <property type="molecule type" value="Genomic_DNA"/>
</dbReference>
<keyword evidence="7" id="KW-0762">Sugar transport</keyword>
<comment type="subcellular location">
    <subcellularLocation>
        <location evidence="1">Cell membrane</location>
        <topology evidence="1">Multi-pass membrane protein</topology>
    </subcellularLocation>
</comment>
<feature type="transmembrane region" description="Helical" evidence="9">
    <location>
        <begin position="38"/>
        <end position="59"/>
    </location>
</feature>
<dbReference type="GO" id="GO:0005886">
    <property type="term" value="C:plasma membrane"/>
    <property type="evidence" value="ECO:0007669"/>
    <property type="project" value="UniProtKB-SubCell"/>
</dbReference>
<evidence type="ECO:0000259" key="10">
    <source>
        <dbReference type="Pfam" id="PF01061"/>
    </source>
</evidence>
<evidence type="ECO:0000256" key="1">
    <source>
        <dbReference type="ARBA" id="ARBA00004651"/>
    </source>
</evidence>
<keyword evidence="12" id="KW-1185">Reference proteome</keyword>
<dbReference type="GO" id="GO:0140359">
    <property type="term" value="F:ABC-type transporter activity"/>
    <property type="evidence" value="ECO:0007669"/>
    <property type="project" value="InterPro"/>
</dbReference>
<proteinExistence type="inferred from homology"/>
<evidence type="ECO:0000256" key="4">
    <source>
        <dbReference type="ARBA" id="ARBA00022475"/>
    </source>
</evidence>
<dbReference type="PANTHER" id="PTHR30413:SF10">
    <property type="entry name" value="CAPSULE POLYSACCHARIDE EXPORT INNER-MEMBRANE PROTEIN CTRC"/>
    <property type="match status" value="1"/>
</dbReference>
<feature type="transmembrane region" description="Helical" evidence="9">
    <location>
        <begin position="71"/>
        <end position="96"/>
    </location>
</feature>
<dbReference type="GO" id="GO:0015920">
    <property type="term" value="P:lipopolysaccharide transport"/>
    <property type="evidence" value="ECO:0007669"/>
    <property type="project" value="TreeGrafter"/>
</dbReference>
<evidence type="ECO:0000256" key="2">
    <source>
        <dbReference type="ARBA" id="ARBA00007783"/>
    </source>
</evidence>
<dbReference type="InterPro" id="IPR013525">
    <property type="entry name" value="ABC2_TM"/>
</dbReference>
<dbReference type="PANTHER" id="PTHR30413">
    <property type="entry name" value="INNER MEMBRANE TRANSPORT PERMEASE"/>
    <property type="match status" value="1"/>
</dbReference>
<evidence type="ECO:0000256" key="5">
    <source>
        <dbReference type="ARBA" id="ARBA00022692"/>
    </source>
</evidence>
<name>A0A062VJF5_9PROT</name>
<dbReference type="Pfam" id="PF01061">
    <property type="entry name" value="ABC2_membrane"/>
    <property type="match status" value="1"/>
</dbReference>
<dbReference type="Proteomes" id="UP000027100">
    <property type="component" value="Unassembled WGS sequence"/>
</dbReference>
<organism evidence="11 12">
    <name type="scientific">Hyphomonas polymorpha PS728</name>
    <dbReference type="NCBI Taxonomy" id="1280954"/>
    <lineage>
        <taxon>Bacteria</taxon>
        <taxon>Pseudomonadati</taxon>
        <taxon>Pseudomonadota</taxon>
        <taxon>Alphaproteobacteria</taxon>
        <taxon>Hyphomonadales</taxon>
        <taxon>Hyphomonadaceae</taxon>
        <taxon>Hyphomonas</taxon>
    </lineage>
</organism>
<keyword evidence="5 9" id="KW-0812">Transmembrane</keyword>
<evidence type="ECO:0000256" key="9">
    <source>
        <dbReference type="SAM" id="Phobius"/>
    </source>
</evidence>
<feature type="transmembrane region" description="Helical" evidence="9">
    <location>
        <begin position="144"/>
        <end position="165"/>
    </location>
</feature>
<reference evidence="11 12" key="1">
    <citation type="journal article" date="2014" name="Antonie Van Leeuwenhoek">
        <title>Hyphomonas beringensis sp. nov. and Hyphomonas chukchiensis sp. nov., isolated from surface seawater of the Bering Sea and Chukchi Sea.</title>
        <authorList>
            <person name="Li C."/>
            <person name="Lai Q."/>
            <person name="Li G."/>
            <person name="Dong C."/>
            <person name="Wang J."/>
            <person name="Liao Y."/>
            <person name="Shao Z."/>
        </authorList>
    </citation>
    <scope>NUCLEOTIDE SEQUENCE [LARGE SCALE GENOMIC DNA]</scope>
    <source>
        <strain evidence="11 12">PS728</strain>
    </source>
</reference>
<keyword evidence="3" id="KW-0813">Transport</keyword>
<evidence type="ECO:0000313" key="11">
    <source>
        <dbReference type="EMBL" id="KDA00636.1"/>
    </source>
</evidence>
<sequence>MEFMMTVALQDLEAVFSRWRVWTLLAWQDVYLRYKRSLIGPFWISISQSITILAAAFLYSQIFNLPFKEFLGYITAGVLVWNFIAFLLGEASTYIVEAEGLVKSLPIPIPVLAARIALRNLIVLMHNIVVFGAILIFFGTTFTWTALLAVLAIPVLTVMGFLAAIALGPVCALYRDLALIIQNGLAFMFFLTPIIWKADQLPERAIFVLGNPFYHLVELVRSPLIDGTPASGLNWAVAAGCLCLLAALAWVSLVSSRGKLYFWI</sequence>
<dbReference type="PATRIC" id="fig|1280954.3.peg.280"/>
<dbReference type="GO" id="GO:0015774">
    <property type="term" value="P:polysaccharide transport"/>
    <property type="evidence" value="ECO:0007669"/>
    <property type="project" value="UniProtKB-KW"/>
</dbReference>
<protein>
    <submittedName>
        <fullName evidence="11">ABC transporter</fullName>
    </submittedName>
</protein>
<dbReference type="STRING" id="1280954.HPO_01365"/>
<feature type="transmembrane region" description="Helical" evidence="9">
    <location>
        <begin position="233"/>
        <end position="254"/>
    </location>
</feature>
<comment type="caution">
    <text evidence="11">The sequence shown here is derived from an EMBL/GenBank/DDBJ whole genome shotgun (WGS) entry which is preliminary data.</text>
</comment>
<dbReference type="eggNOG" id="COG1682">
    <property type="taxonomic scope" value="Bacteria"/>
</dbReference>
<keyword evidence="8 9" id="KW-0472">Membrane</keyword>